<reference evidence="1" key="1">
    <citation type="journal article" date="2021" name="Proc. Natl. Acad. Sci. U.S.A.">
        <title>A Catalog of Tens of Thousands of Viruses from Human Metagenomes Reveals Hidden Associations with Chronic Diseases.</title>
        <authorList>
            <person name="Tisza M.J."/>
            <person name="Buck C.B."/>
        </authorList>
    </citation>
    <scope>NUCLEOTIDE SEQUENCE</scope>
    <source>
        <strain evidence="1">CtBCr48</strain>
    </source>
</reference>
<proteinExistence type="predicted"/>
<protein>
    <submittedName>
        <fullName evidence="1">Uncharacterized protein</fullName>
    </submittedName>
</protein>
<dbReference type="EMBL" id="BK032595">
    <property type="protein sequence ID" value="DAF50284.1"/>
    <property type="molecule type" value="Genomic_DNA"/>
</dbReference>
<sequence length="47" mass="5634">MHQPCRNFTVICNKPNCAHGFYKPLNFHLYSLTFRLNITFEKLTFNL</sequence>
<name>A0A8S5SGW5_9CAUD</name>
<organism evidence="1">
    <name type="scientific">Siphoviridae sp. ctBCr48</name>
    <dbReference type="NCBI Taxonomy" id="2827802"/>
    <lineage>
        <taxon>Viruses</taxon>
        <taxon>Duplodnaviria</taxon>
        <taxon>Heunggongvirae</taxon>
        <taxon>Uroviricota</taxon>
        <taxon>Caudoviricetes</taxon>
    </lineage>
</organism>
<evidence type="ECO:0000313" key="1">
    <source>
        <dbReference type="EMBL" id="DAF50284.1"/>
    </source>
</evidence>
<accession>A0A8S5SGW5</accession>